<evidence type="ECO:0000313" key="3">
    <source>
        <dbReference type="Proteomes" id="UP000823521"/>
    </source>
</evidence>
<dbReference type="InterPro" id="IPR045629">
    <property type="entry name" value="DUF6232"/>
</dbReference>
<comment type="caution">
    <text evidence="2">The sequence shown here is derived from an EMBL/GenBank/DDBJ whole genome shotgun (WGS) entry which is preliminary data.</text>
</comment>
<keyword evidence="3" id="KW-1185">Reference proteome</keyword>
<dbReference type="EMBL" id="WVUH01000027">
    <property type="protein sequence ID" value="MBO4205506.1"/>
    <property type="molecule type" value="Genomic_DNA"/>
</dbReference>
<gene>
    <name evidence="2" type="ORF">GSF22_05705</name>
</gene>
<proteinExistence type="predicted"/>
<feature type="transmembrane region" description="Helical" evidence="1">
    <location>
        <begin position="87"/>
        <end position="104"/>
    </location>
</feature>
<feature type="transmembrane region" description="Helical" evidence="1">
    <location>
        <begin position="54"/>
        <end position="75"/>
    </location>
</feature>
<accession>A0ABS3VLY8</accession>
<dbReference type="Proteomes" id="UP000823521">
    <property type="component" value="Unassembled WGS sequence"/>
</dbReference>
<reference evidence="2 3" key="1">
    <citation type="submission" date="2019-12" db="EMBL/GenBank/DDBJ databases">
        <title>Whole genome sequencing of endophytic Actinobacterium Micromonospora sp. MPMI6T.</title>
        <authorList>
            <person name="Evv R."/>
            <person name="Podile A.R."/>
        </authorList>
    </citation>
    <scope>NUCLEOTIDE SEQUENCE [LARGE SCALE GENOMIC DNA]</scope>
    <source>
        <strain evidence="2 3">MPMI6</strain>
    </source>
</reference>
<keyword evidence="1" id="KW-0812">Transmembrane</keyword>
<evidence type="ECO:0000313" key="2">
    <source>
        <dbReference type="EMBL" id="MBO4205506.1"/>
    </source>
</evidence>
<evidence type="ECO:0008006" key="4">
    <source>
        <dbReference type="Google" id="ProtNLM"/>
    </source>
</evidence>
<keyword evidence="1" id="KW-0472">Membrane</keyword>
<dbReference type="Pfam" id="PF19744">
    <property type="entry name" value="DUF6232"/>
    <property type="match status" value="1"/>
</dbReference>
<protein>
    <recommendedName>
        <fullName evidence="4">DUF4231 domain-containing protein</fullName>
    </recommendedName>
</protein>
<sequence length="163" mass="17600">MPSPLSVTGLAAPLTTYDRPGITVTSHWFTVGDRTFAVRELTRLRTSRGPYDRLTVRAVTVTGGIVAATALLLGVTGGLQRLSAGGYLLLGVATLLPALIALAGRRWRPTAHELWGSYRGTDQLLFSSDQEREFGQVTRALLRAREAARLGGWDDPVATADPW</sequence>
<keyword evidence="1" id="KW-1133">Transmembrane helix</keyword>
<organism evidence="2 3">
    <name type="scientific">Micromonospora echinofusca</name>
    <dbReference type="NCBI Taxonomy" id="47858"/>
    <lineage>
        <taxon>Bacteria</taxon>
        <taxon>Bacillati</taxon>
        <taxon>Actinomycetota</taxon>
        <taxon>Actinomycetes</taxon>
        <taxon>Micromonosporales</taxon>
        <taxon>Micromonosporaceae</taxon>
        <taxon>Micromonospora</taxon>
    </lineage>
</organism>
<name>A0ABS3VLY8_MICEH</name>
<evidence type="ECO:0000256" key="1">
    <source>
        <dbReference type="SAM" id="Phobius"/>
    </source>
</evidence>